<organism evidence="1 2">
    <name type="scientific">Nonomuraea polychroma</name>
    <dbReference type="NCBI Taxonomy" id="46176"/>
    <lineage>
        <taxon>Bacteria</taxon>
        <taxon>Bacillati</taxon>
        <taxon>Actinomycetota</taxon>
        <taxon>Actinomycetes</taxon>
        <taxon>Streptosporangiales</taxon>
        <taxon>Streptosporangiaceae</taxon>
        <taxon>Nonomuraea</taxon>
    </lineage>
</organism>
<evidence type="ECO:0000313" key="1">
    <source>
        <dbReference type="EMBL" id="RVX45062.1"/>
    </source>
</evidence>
<protein>
    <submittedName>
        <fullName evidence="1">Uncharacterized protein</fullName>
    </submittedName>
</protein>
<sequence length="371" mass="40274">MTRYAVDQVRNALIAYWSTGIGEVATTVAELPPGPNALRLATCLTELSQACWRCYTHPASAADQHGPGSIGWYRRRERDAFTVVVPALTRHHRPVNDASSATGVEKIAYRVGRSLHALGAPRVTARIITEVAAELAAIEQAELGDLRARARQAVVLSREDASPLQVAQADAILHRHPFGAEELFTQIEPTAAAVAAAHWLHAAAVTIAGQSRLHPARLLTEVDRVKAAARDSLAEIIGAMNAGSSPWQAVMPMIRNALHVAEGHLRGVAQAKHRISAAEDLISKAHDNHPELNLGLESVYLPISPINPTRPALDLLENLLTGIHSCWALYTHYADTFSGREPDGDPPRLRRTEAFLTEVRRAAAARRSHLL</sequence>
<dbReference type="Proteomes" id="UP000284824">
    <property type="component" value="Unassembled WGS sequence"/>
</dbReference>
<reference evidence="1 2" key="1">
    <citation type="submission" date="2019-01" db="EMBL/GenBank/DDBJ databases">
        <title>Sequencing the genomes of 1000 actinobacteria strains.</title>
        <authorList>
            <person name="Klenk H.-P."/>
        </authorList>
    </citation>
    <scope>NUCLEOTIDE SEQUENCE [LARGE SCALE GENOMIC DNA]</scope>
    <source>
        <strain evidence="1 2">DSM 43925</strain>
    </source>
</reference>
<evidence type="ECO:0000313" key="2">
    <source>
        <dbReference type="Proteomes" id="UP000284824"/>
    </source>
</evidence>
<name>A0A438MGT7_9ACTN</name>
<dbReference type="EMBL" id="SAUN01000001">
    <property type="protein sequence ID" value="RVX45062.1"/>
    <property type="molecule type" value="Genomic_DNA"/>
</dbReference>
<comment type="caution">
    <text evidence="1">The sequence shown here is derived from an EMBL/GenBank/DDBJ whole genome shotgun (WGS) entry which is preliminary data.</text>
</comment>
<proteinExistence type="predicted"/>
<dbReference type="RefSeq" id="WP_127936740.1">
    <property type="nucleotide sequence ID" value="NZ_SAUN01000001.1"/>
</dbReference>
<dbReference type="OrthoDB" id="3212365at2"/>
<gene>
    <name evidence="1" type="ORF">EDD27_7839</name>
</gene>
<accession>A0A438MGT7</accession>
<keyword evidence="2" id="KW-1185">Reference proteome</keyword>
<dbReference type="AlphaFoldDB" id="A0A438MGT7"/>